<dbReference type="Proteomes" id="UP000287651">
    <property type="component" value="Unassembled WGS sequence"/>
</dbReference>
<evidence type="ECO:0000313" key="2">
    <source>
        <dbReference type="Proteomes" id="UP000287651"/>
    </source>
</evidence>
<reference evidence="1 2" key="1">
    <citation type="journal article" date="2014" name="Agronomy (Basel)">
        <title>A Draft Genome Sequence for Ensete ventricosum, the Drought-Tolerant Tree Against Hunger.</title>
        <authorList>
            <person name="Harrison J."/>
            <person name="Moore K.A."/>
            <person name="Paszkiewicz K."/>
            <person name="Jones T."/>
            <person name="Grant M."/>
            <person name="Ambacheew D."/>
            <person name="Muzemil S."/>
            <person name="Studholme D.J."/>
        </authorList>
    </citation>
    <scope>NUCLEOTIDE SEQUENCE [LARGE SCALE GENOMIC DNA]</scope>
</reference>
<accession>A0A426ZQE8</accession>
<sequence>MLTRHTRIYKPKSATKQTKLGLVSLLQARYLLYKNCLENTEVLKKVVERGEEATMSTEGLSYPNAKRCSKRRWTRRSATVSQRRIYRSRRNGRRCKATDSRAMGLTTPWFRRGRTSVESSIPCSYGGRVLVVKGGREGGEYRVKLKYQDKAKGRGQGTS</sequence>
<proteinExistence type="predicted"/>
<evidence type="ECO:0000313" key="1">
    <source>
        <dbReference type="EMBL" id="RRT66229.1"/>
    </source>
</evidence>
<comment type="caution">
    <text evidence="1">The sequence shown here is derived from an EMBL/GenBank/DDBJ whole genome shotgun (WGS) entry which is preliminary data.</text>
</comment>
<gene>
    <name evidence="1" type="ORF">B296_00039364</name>
</gene>
<dbReference type="EMBL" id="AMZH03005507">
    <property type="protein sequence ID" value="RRT66229.1"/>
    <property type="molecule type" value="Genomic_DNA"/>
</dbReference>
<dbReference type="AlphaFoldDB" id="A0A426ZQE8"/>
<name>A0A426ZQE8_ENSVE</name>
<organism evidence="1 2">
    <name type="scientific">Ensete ventricosum</name>
    <name type="common">Abyssinian banana</name>
    <name type="synonym">Musa ensete</name>
    <dbReference type="NCBI Taxonomy" id="4639"/>
    <lineage>
        <taxon>Eukaryota</taxon>
        <taxon>Viridiplantae</taxon>
        <taxon>Streptophyta</taxon>
        <taxon>Embryophyta</taxon>
        <taxon>Tracheophyta</taxon>
        <taxon>Spermatophyta</taxon>
        <taxon>Magnoliopsida</taxon>
        <taxon>Liliopsida</taxon>
        <taxon>Zingiberales</taxon>
        <taxon>Musaceae</taxon>
        <taxon>Ensete</taxon>
    </lineage>
</organism>
<protein>
    <submittedName>
        <fullName evidence="1">Uncharacterized protein</fullName>
    </submittedName>
</protein>